<accession>A0A2T0H0Y6</accession>
<evidence type="ECO:0000313" key="4">
    <source>
        <dbReference type="EMBL" id="PRW65034.1"/>
    </source>
</evidence>
<feature type="chain" id="PRO_5015568029" evidence="3">
    <location>
        <begin position="18"/>
        <end position="351"/>
    </location>
</feature>
<dbReference type="AlphaFoldDB" id="A0A2T0H0Y6"/>
<keyword evidence="5" id="KW-1185">Reference proteome</keyword>
<dbReference type="STRING" id="1050202.GCA_000384035_00935"/>
<evidence type="ECO:0000313" key="5">
    <source>
        <dbReference type="Proteomes" id="UP000239352"/>
    </source>
</evidence>
<evidence type="ECO:0000256" key="1">
    <source>
        <dbReference type="SAM" id="MobiDB-lite"/>
    </source>
</evidence>
<dbReference type="SUPFAM" id="SSF63829">
    <property type="entry name" value="Calcium-dependent phosphotriesterase"/>
    <property type="match status" value="1"/>
</dbReference>
<name>A0A2T0H0Y6_ACTMO</name>
<feature type="region of interest" description="Disordered" evidence="1">
    <location>
        <begin position="295"/>
        <end position="321"/>
    </location>
</feature>
<feature type="signal peptide" evidence="3">
    <location>
        <begin position="1"/>
        <end position="17"/>
    </location>
</feature>
<dbReference type="Proteomes" id="UP000239352">
    <property type="component" value="Unassembled WGS sequence"/>
</dbReference>
<proteinExistence type="predicted"/>
<keyword evidence="2" id="KW-0472">Membrane</keyword>
<reference evidence="4 5" key="1">
    <citation type="submission" date="2018-03" db="EMBL/GenBank/DDBJ databases">
        <title>Actinopolyspora mortivallis from Sahara, screening for active biomolecules.</title>
        <authorList>
            <person name="Selama O."/>
            <person name="Wellington E.M.H."/>
            <person name="Hacene H."/>
        </authorList>
    </citation>
    <scope>NUCLEOTIDE SEQUENCE [LARGE SCALE GENOMIC DNA]</scope>
    <source>
        <strain evidence="4 5">M5A</strain>
    </source>
</reference>
<feature type="transmembrane region" description="Helical" evidence="2">
    <location>
        <begin position="329"/>
        <end position="346"/>
    </location>
</feature>
<evidence type="ECO:0000256" key="3">
    <source>
        <dbReference type="SAM" id="SignalP"/>
    </source>
</evidence>
<keyword evidence="3" id="KW-0732">Signal</keyword>
<keyword evidence="2" id="KW-0812">Transmembrane</keyword>
<dbReference type="InParanoid" id="A0A2T0H0Y6"/>
<dbReference type="EMBL" id="PVSR01000001">
    <property type="protein sequence ID" value="PRW65034.1"/>
    <property type="molecule type" value="Genomic_DNA"/>
</dbReference>
<gene>
    <name evidence="4" type="ORF">CEP50_00395</name>
</gene>
<protein>
    <submittedName>
        <fullName evidence="4">Uncharacterized protein</fullName>
    </submittedName>
</protein>
<evidence type="ECO:0000256" key="2">
    <source>
        <dbReference type="SAM" id="Phobius"/>
    </source>
</evidence>
<organism evidence="4 5">
    <name type="scientific">Actinopolyspora mortivallis</name>
    <dbReference type="NCBI Taxonomy" id="33906"/>
    <lineage>
        <taxon>Bacteria</taxon>
        <taxon>Bacillati</taxon>
        <taxon>Actinomycetota</taxon>
        <taxon>Actinomycetes</taxon>
        <taxon>Actinopolysporales</taxon>
        <taxon>Actinopolysporaceae</taxon>
        <taxon>Actinopolyspora</taxon>
    </lineage>
</organism>
<sequence>MGRVALVLLVVTTSVLAASGRGIARSGEVPAAEAVPTRVHCTPRDERLSELSGLVAGPDGWYAVPDGGSRLRVYEMSPRDCSVVDSYHWNVDPYDVEDLARSPDGRLWVADTGDNSRRRDTIAVHVVSPEGGPARLYRMRYPDGPHDAEALLLGRDGVPHVVTKNPFGTAGVYRPVGELDERRPVELERVTTLRLEPTDTPGGPVPSAFGSVAVTGAATSAEHEVLAVRTYTEVYLYPVSGGVAETLARDPLRIPLPGEPQGEAVAFTPGGDLLSASERLGPVNVVPNALGLADGRTRDSGMEGARAPHGSGSSAEDGGRAGELLPGRAALAVGVLLVVLGVLSAASRRRR</sequence>
<keyword evidence="2" id="KW-1133">Transmembrane helix</keyword>
<comment type="caution">
    <text evidence="4">The sequence shown here is derived from an EMBL/GenBank/DDBJ whole genome shotgun (WGS) entry which is preliminary data.</text>
</comment>